<dbReference type="Proteomes" id="UP001604277">
    <property type="component" value="Unassembled WGS sequence"/>
</dbReference>
<evidence type="ECO:0000313" key="1">
    <source>
        <dbReference type="EMBL" id="KAL2514478.1"/>
    </source>
</evidence>
<accession>A0ABD1TPG5</accession>
<dbReference type="AlphaFoldDB" id="A0ABD1TPG5"/>
<reference evidence="2" key="1">
    <citation type="submission" date="2024-07" db="EMBL/GenBank/DDBJ databases">
        <title>Two chromosome-level genome assemblies of Korean endemic species Abeliophyllum distichum and Forsythia ovata (Oleaceae).</title>
        <authorList>
            <person name="Jang H."/>
        </authorList>
    </citation>
    <scope>NUCLEOTIDE SEQUENCE [LARGE SCALE GENOMIC DNA]</scope>
</reference>
<organism evidence="1 2">
    <name type="scientific">Forsythia ovata</name>
    <dbReference type="NCBI Taxonomy" id="205694"/>
    <lineage>
        <taxon>Eukaryota</taxon>
        <taxon>Viridiplantae</taxon>
        <taxon>Streptophyta</taxon>
        <taxon>Embryophyta</taxon>
        <taxon>Tracheophyta</taxon>
        <taxon>Spermatophyta</taxon>
        <taxon>Magnoliopsida</taxon>
        <taxon>eudicotyledons</taxon>
        <taxon>Gunneridae</taxon>
        <taxon>Pentapetalae</taxon>
        <taxon>asterids</taxon>
        <taxon>lamiids</taxon>
        <taxon>Lamiales</taxon>
        <taxon>Oleaceae</taxon>
        <taxon>Forsythieae</taxon>
        <taxon>Forsythia</taxon>
    </lineage>
</organism>
<dbReference type="EMBL" id="JBFOLJ010000008">
    <property type="protein sequence ID" value="KAL2514478.1"/>
    <property type="molecule type" value="Genomic_DNA"/>
</dbReference>
<protein>
    <submittedName>
        <fullName evidence="1">Uncharacterized protein</fullName>
    </submittedName>
</protein>
<name>A0ABD1TPG5_9LAMI</name>
<evidence type="ECO:0000313" key="2">
    <source>
        <dbReference type="Proteomes" id="UP001604277"/>
    </source>
</evidence>
<sequence>MGFPFMRVILITKHIKYASGLCRSTLSILERVSGLVTHGIVQLLLDESGWLMGLWLQLLPHFLPGLRHEHSLLYSRPREFWIFSAKVDTVFAMDISLVALLPRNFFYFDGQHIQDFFSLSFRVEITVF</sequence>
<keyword evidence="2" id="KW-1185">Reference proteome</keyword>
<proteinExistence type="predicted"/>
<comment type="caution">
    <text evidence="1">The sequence shown here is derived from an EMBL/GenBank/DDBJ whole genome shotgun (WGS) entry which is preliminary data.</text>
</comment>
<gene>
    <name evidence="1" type="ORF">Fot_28449</name>
</gene>